<evidence type="ECO:0000313" key="2">
    <source>
        <dbReference type="Proteomes" id="UP001221898"/>
    </source>
</evidence>
<dbReference type="AlphaFoldDB" id="A0AAD7SV07"/>
<reference evidence="1" key="1">
    <citation type="journal article" date="2023" name="Science">
        <title>Genome structures resolve the early diversification of teleost fishes.</title>
        <authorList>
            <person name="Parey E."/>
            <person name="Louis A."/>
            <person name="Montfort J."/>
            <person name="Bouchez O."/>
            <person name="Roques C."/>
            <person name="Iampietro C."/>
            <person name="Lluch J."/>
            <person name="Castinel A."/>
            <person name="Donnadieu C."/>
            <person name="Desvignes T."/>
            <person name="Floi Bucao C."/>
            <person name="Jouanno E."/>
            <person name="Wen M."/>
            <person name="Mejri S."/>
            <person name="Dirks R."/>
            <person name="Jansen H."/>
            <person name="Henkel C."/>
            <person name="Chen W.J."/>
            <person name="Zahm M."/>
            <person name="Cabau C."/>
            <person name="Klopp C."/>
            <person name="Thompson A.W."/>
            <person name="Robinson-Rechavi M."/>
            <person name="Braasch I."/>
            <person name="Lecointre G."/>
            <person name="Bobe J."/>
            <person name="Postlethwait J.H."/>
            <person name="Berthelot C."/>
            <person name="Roest Crollius H."/>
            <person name="Guiguen Y."/>
        </authorList>
    </citation>
    <scope>NUCLEOTIDE SEQUENCE</scope>
    <source>
        <strain evidence="1">NC1722</strain>
    </source>
</reference>
<dbReference type="PANTHER" id="PTHR24322:SF691">
    <property type="entry name" value="RETINOL DEHYDROGENASE 10-LIKE"/>
    <property type="match status" value="1"/>
</dbReference>
<sequence>MMKVNCHTLFRDYCASKFGAVGFHKSLTHKLLTEEGLDGIKTMLVCPYIIDTGMFTGRKIREEVQSLVPALDCIQQAMNAILAEQHMVCIPRLMYLPLISRALLPWDANVLTYRFMGADMCMYPFIQTMEQRVANGHTKPT</sequence>
<dbReference type="GO" id="GO:0005811">
    <property type="term" value="C:lipid droplet"/>
    <property type="evidence" value="ECO:0007669"/>
    <property type="project" value="TreeGrafter"/>
</dbReference>
<dbReference type="Proteomes" id="UP001221898">
    <property type="component" value="Unassembled WGS sequence"/>
</dbReference>
<dbReference type="InterPro" id="IPR036291">
    <property type="entry name" value="NAD(P)-bd_dom_sf"/>
</dbReference>
<evidence type="ECO:0000313" key="1">
    <source>
        <dbReference type="EMBL" id="KAJ8409329.1"/>
    </source>
</evidence>
<dbReference type="EMBL" id="JAINUG010000031">
    <property type="protein sequence ID" value="KAJ8409329.1"/>
    <property type="molecule type" value="Genomic_DNA"/>
</dbReference>
<proteinExistence type="predicted"/>
<name>A0AAD7SV07_9TELE</name>
<gene>
    <name evidence="1" type="ORF">AAFF_G00235270</name>
</gene>
<accession>A0AAD7SV07</accession>
<dbReference type="Gene3D" id="3.40.50.720">
    <property type="entry name" value="NAD(P)-binding Rossmann-like Domain"/>
    <property type="match status" value="1"/>
</dbReference>
<organism evidence="1 2">
    <name type="scientific">Aldrovandia affinis</name>
    <dbReference type="NCBI Taxonomy" id="143900"/>
    <lineage>
        <taxon>Eukaryota</taxon>
        <taxon>Metazoa</taxon>
        <taxon>Chordata</taxon>
        <taxon>Craniata</taxon>
        <taxon>Vertebrata</taxon>
        <taxon>Euteleostomi</taxon>
        <taxon>Actinopterygii</taxon>
        <taxon>Neopterygii</taxon>
        <taxon>Teleostei</taxon>
        <taxon>Notacanthiformes</taxon>
        <taxon>Halosauridae</taxon>
        <taxon>Aldrovandia</taxon>
    </lineage>
</organism>
<dbReference type="PANTHER" id="PTHR24322">
    <property type="entry name" value="PKSB"/>
    <property type="match status" value="1"/>
</dbReference>
<dbReference type="GO" id="GO:0016616">
    <property type="term" value="F:oxidoreductase activity, acting on the CH-OH group of donors, NAD or NADP as acceptor"/>
    <property type="evidence" value="ECO:0007669"/>
    <property type="project" value="TreeGrafter"/>
</dbReference>
<keyword evidence="2" id="KW-1185">Reference proteome</keyword>
<comment type="caution">
    <text evidence="1">The sequence shown here is derived from an EMBL/GenBank/DDBJ whole genome shotgun (WGS) entry which is preliminary data.</text>
</comment>
<protein>
    <submittedName>
        <fullName evidence="1">Uncharacterized protein</fullName>
    </submittedName>
</protein>
<dbReference type="SUPFAM" id="SSF51735">
    <property type="entry name" value="NAD(P)-binding Rossmann-fold domains"/>
    <property type="match status" value="1"/>
</dbReference>